<sequence>MSENAEMSVSPEVSTSDPEASISSLLSKAVALINSHSTLRRASLLEALEFADKALNIAVGEGRADLEGRAHLVRGHCLRGMGFWSAASKCYEKAARCGCGCTGVVIDGRLVEKE</sequence>
<dbReference type="SUPFAM" id="SSF48452">
    <property type="entry name" value="TPR-like"/>
    <property type="match status" value="1"/>
</dbReference>
<dbReference type="EMBL" id="ONZQ02000003">
    <property type="protein sequence ID" value="SPN99533.1"/>
    <property type="molecule type" value="Genomic_DNA"/>
</dbReference>
<reference evidence="1" key="1">
    <citation type="submission" date="2018-03" db="EMBL/GenBank/DDBJ databases">
        <authorList>
            <person name="Guldener U."/>
        </authorList>
    </citation>
    <scope>NUCLEOTIDE SEQUENCE</scope>
</reference>
<dbReference type="AlphaFoldDB" id="A0AAE8ST77"/>
<keyword evidence="2" id="KW-1185">Reference proteome</keyword>
<evidence type="ECO:0000313" key="2">
    <source>
        <dbReference type="Proteomes" id="UP001187682"/>
    </source>
</evidence>
<proteinExistence type="predicted"/>
<protein>
    <submittedName>
        <fullName evidence="1">Uncharacterized protein</fullName>
    </submittedName>
</protein>
<gene>
    <name evidence="1" type="ORF">DNG_02385</name>
</gene>
<name>A0AAE8ST77_9PEZI</name>
<evidence type="ECO:0000313" key="1">
    <source>
        <dbReference type="EMBL" id="SPN99533.1"/>
    </source>
</evidence>
<dbReference type="Proteomes" id="UP001187682">
    <property type="component" value="Unassembled WGS sequence"/>
</dbReference>
<organism evidence="1 2">
    <name type="scientific">Cephalotrichum gorgonifer</name>
    <dbReference type="NCBI Taxonomy" id="2041049"/>
    <lineage>
        <taxon>Eukaryota</taxon>
        <taxon>Fungi</taxon>
        <taxon>Dikarya</taxon>
        <taxon>Ascomycota</taxon>
        <taxon>Pezizomycotina</taxon>
        <taxon>Sordariomycetes</taxon>
        <taxon>Hypocreomycetidae</taxon>
        <taxon>Microascales</taxon>
        <taxon>Microascaceae</taxon>
        <taxon>Cephalotrichum</taxon>
    </lineage>
</organism>
<accession>A0AAE8ST77</accession>
<comment type="caution">
    <text evidence="1">The sequence shown here is derived from an EMBL/GenBank/DDBJ whole genome shotgun (WGS) entry which is preliminary data.</text>
</comment>
<dbReference type="InterPro" id="IPR011990">
    <property type="entry name" value="TPR-like_helical_dom_sf"/>
</dbReference>